<comment type="catalytic activity">
    <reaction evidence="7">
        <text>L-seryl-[protein] + ATP = O-phospho-L-seryl-[protein] + ADP + H(+)</text>
        <dbReference type="Rhea" id="RHEA:17989"/>
        <dbReference type="Rhea" id="RHEA-COMP:9863"/>
        <dbReference type="Rhea" id="RHEA-COMP:11604"/>
        <dbReference type="ChEBI" id="CHEBI:15378"/>
        <dbReference type="ChEBI" id="CHEBI:29999"/>
        <dbReference type="ChEBI" id="CHEBI:30616"/>
        <dbReference type="ChEBI" id="CHEBI:83421"/>
        <dbReference type="ChEBI" id="CHEBI:456216"/>
        <dbReference type="EC" id="2.7.12.2"/>
    </reaction>
</comment>
<evidence type="ECO:0000256" key="7">
    <source>
        <dbReference type="ARBA" id="ARBA00049014"/>
    </source>
</evidence>
<dbReference type="GO" id="GO:0005524">
    <property type="term" value="F:ATP binding"/>
    <property type="evidence" value="ECO:0007669"/>
    <property type="project" value="UniProtKB-KW"/>
</dbReference>
<sequence length="433" mass="46942">MAIARRPSPLHRTMSTPPTTPNTAPTTESKLPPTYANSSILTPPTSPRQSRSSSNISELTSPISAVPPHCPTGQPLKLKDARLDPIKTDAVSPSILTETSDTECPFDVEILKDERGRDAVFGTGAWSTVYKATTHPKPRTVLGSWTPPLSPAFAAPVLVAVKRPARRDAIPILKSEASVLTYLQTIPNSDNYVVPFYGTVDETSLVLEAIPFSLEDHIRHCAAAAAKTLSTWTMTEPVLGSDAKWFHLARQLISALVWLHNDAQVVHGDIKPGNILLTRVQGSGIDISFQPIFADFSSAQRLDTDDTTVNTLSAVTREYTAPELLNSKVLRDPTSTATPASDVFSMAITLLVAATGQMLVYPGSVFQRQAMATQGWMVLNYARNADQGSRVPRFGVVERVLERAVLKADMGRVSAREWLGIVETIAQGDPVKL</sequence>
<proteinExistence type="inferred from homology"/>
<dbReference type="PROSITE" id="PS50011">
    <property type="entry name" value="PROTEIN_KINASE_DOM"/>
    <property type="match status" value="1"/>
</dbReference>
<dbReference type="EC" id="2.7.12.2" evidence="6"/>
<evidence type="ECO:0000256" key="2">
    <source>
        <dbReference type="ARBA" id="ARBA00022741"/>
    </source>
</evidence>
<feature type="domain" description="Protein kinase" evidence="11">
    <location>
        <begin position="115"/>
        <end position="425"/>
    </location>
</feature>
<comment type="catalytic activity">
    <reaction evidence="8">
        <text>L-threonyl-[protein] + ATP = O-phospho-L-threonyl-[protein] + ADP + H(+)</text>
        <dbReference type="Rhea" id="RHEA:46608"/>
        <dbReference type="Rhea" id="RHEA-COMP:11060"/>
        <dbReference type="Rhea" id="RHEA-COMP:11605"/>
        <dbReference type="ChEBI" id="CHEBI:15378"/>
        <dbReference type="ChEBI" id="CHEBI:30013"/>
        <dbReference type="ChEBI" id="CHEBI:30616"/>
        <dbReference type="ChEBI" id="CHEBI:61977"/>
        <dbReference type="ChEBI" id="CHEBI:456216"/>
        <dbReference type="EC" id="2.7.12.2"/>
    </reaction>
</comment>
<dbReference type="STRING" id="569365.A0A0D2CYG8"/>
<dbReference type="InterPro" id="IPR011009">
    <property type="entry name" value="Kinase-like_dom_sf"/>
</dbReference>
<feature type="compositionally biased region" description="Low complexity" evidence="10">
    <location>
        <begin position="13"/>
        <end position="27"/>
    </location>
</feature>
<keyword evidence="13" id="KW-1185">Reference proteome</keyword>
<comment type="similarity">
    <text evidence="5">Belongs to the protein kinase superfamily. STE Ser/Thr protein kinase family. MAP kinase kinase subfamily.</text>
</comment>
<dbReference type="PROSITE" id="PS00108">
    <property type="entry name" value="PROTEIN_KINASE_ST"/>
    <property type="match status" value="1"/>
</dbReference>
<dbReference type="InterPro" id="IPR008271">
    <property type="entry name" value="Ser/Thr_kinase_AS"/>
</dbReference>
<evidence type="ECO:0000313" key="12">
    <source>
        <dbReference type="EMBL" id="KIW28624.1"/>
    </source>
</evidence>
<feature type="region of interest" description="Disordered" evidence="10">
    <location>
        <begin position="1"/>
        <end position="78"/>
    </location>
</feature>
<reference evidence="12 13" key="1">
    <citation type="submission" date="2015-01" db="EMBL/GenBank/DDBJ databases">
        <title>The Genome Sequence of Cladophialophora immunda CBS83496.</title>
        <authorList>
            <consortium name="The Broad Institute Genomics Platform"/>
            <person name="Cuomo C."/>
            <person name="de Hoog S."/>
            <person name="Gorbushina A."/>
            <person name="Stielow B."/>
            <person name="Teixiera M."/>
            <person name="Abouelleil A."/>
            <person name="Chapman S.B."/>
            <person name="Priest M."/>
            <person name="Young S.K."/>
            <person name="Wortman J."/>
            <person name="Nusbaum C."/>
            <person name="Birren B."/>
        </authorList>
    </citation>
    <scope>NUCLEOTIDE SEQUENCE [LARGE SCALE GENOMIC DNA]</scope>
    <source>
        <strain evidence="12 13">CBS 83496</strain>
    </source>
</reference>
<dbReference type="Pfam" id="PF00069">
    <property type="entry name" value="Pkinase"/>
    <property type="match status" value="1"/>
</dbReference>
<keyword evidence="3" id="KW-0418">Kinase</keyword>
<dbReference type="RefSeq" id="XP_016248840.1">
    <property type="nucleotide sequence ID" value="XM_016395421.1"/>
</dbReference>
<dbReference type="InterPro" id="IPR000719">
    <property type="entry name" value="Prot_kinase_dom"/>
</dbReference>
<gene>
    <name evidence="12" type="ORF">PV07_08271</name>
</gene>
<evidence type="ECO:0000256" key="4">
    <source>
        <dbReference type="ARBA" id="ARBA00022840"/>
    </source>
</evidence>
<evidence type="ECO:0000256" key="9">
    <source>
        <dbReference type="ARBA" id="ARBA00051693"/>
    </source>
</evidence>
<organism evidence="12 13">
    <name type="scientific">Cladophialophora immunda</name>
    <dbReference type="NCBI Taxonomy" id="569365"/>
    <lineage>
        <taxon>Eukaryota</taxon>
        <taxon>Fungi</taxon>
        <taxon>Dikarya</taxon>
        <taxon>Ascomycota</taxon>
        <taxon>Pezizomycotina</taxon>
        <taxon>Eurotiomycetes</taxon>
        <taxon>Chaetothyriomycetidae</taxon>
        <taxon>Chaetothyriales</taxon>
        <taxon>Herpotrichiellaceae</taxon>
        <taxon>Cladophialophora</taxon>
    </lineage>
</organism>
<dbReference type="PANTHER" id="PTHR48013:SF9">
    <property type="entry name" value="DUAL SPECIFICITY MITOGEN-ACTIVATED PROTEIN KINASE KINASE 5"/>
    <property type="match status" value="1"/>
</dbReference>
<evidence type="ECO:0000256" key="6">
    <source>
        <dbReference type="ARBA" id="ARBA00038999"/>
    </source>
</evidence>
<evidence type="ECO:0000256" key="3">
    <source>
        <dbReference type="ARBA" id="ARBA00022777"/>
    </source>
</evidence>
<dbReference type="SUPFAM" id="SSF56112">
    <property type="entry name" value="Protein kinase-like (PK-like)"/>
    <property type="match status" value="1"/>
</dbReference>
<keyword evidence="2" id="KW-0547">Nucleotide-binding</keyword>
<dbReference type="AlphaFoldDB" id="A0A0D2CYG8"/>
<dbReference type="GO" id="GO:0004708">
    <property type="term" value="F:MAP kinase kinase activity"/>
    <property type="evidence" value="ECO:0007669"/>
    <property type="project" value="UniProtKB-EC"/>
</dbReference>
<evidence type="ECO:0000256" key="10">
    <source>
        <dbReference type="SAM" id="MobiDB-lite"/>
    </source>
</evidence>
<evidence type="ECO:0000313" key="13">
    <source>
        <dbReference type="Proteomes" id="UP000054466"/>
    </source>
</evidence>
<comment type="catalytic activity">
    <reaction evidence="9">
        <text>L-tyrosyl-[protein] + ATP = O-phospho-L-tyrosyl-[protein] + ADP + H(+)</text>
        <dbReference type="Rhea" id="RHEA:10596"/>
        <dbReference type="Rhea" id="RHEA-COMP:10136"/>
        <dbReference type="Rhea" id="RHEA-COMP:20101"/>
        <dbReference type="ChEBI" id="CHEBI:15378"/>
        <dbReference type="ChEBI" id="CHEBI:30616"/>
        <dbReference type="ChEBI" id="CHEBI:46858"/>
        <dbReference type="ChEBI" id="CHEBI:61978"/>
        <dbReference type="ChEBI" id="CHEBI:456216"/>
        <dbReference type="EC" id="2.7.12.2"/>
    </reaction>
</comment>
<accession>A0A0D2CYG8</accession>
<keyword evidence="1" id="KW-0808">Transferase</keyword>
<dbReference type="SMART" id="SM00220">
    <property type="entry name" value="S_TKc"/>
    <property type="match status" value="1"/>
</dbReference>
<dbReference type="OrthoDB" id="626167at2759"/>
<evidence type="ECO:0000256" key="5">
    <source>
        <dbReference type="ARBA" id="ARBA00038035"/>
    </source>
</evidence>
<dbReference type="HOGENOM" id="CLU_054787_0_0_1"/>
<name>A0A0D2CYG8_9EURO</name>
<evidence type="ECO:0000259" key="11">
    <source>
        <dbReference type="PROSITE" id="PS50011"/>
    </source>
</evidence>
<dbReference type="VEuPathDB" id="FungiDB:PV07_08271"/>
<evidence type="ECO:0000256" key="1">
    <source>
        <dbReference type="ARBA" id="ARBA00022679"/>
    </source>
</evidence>
<dbReference type="EMBL" id="KN847043">
    <property type="protein sequence ID" value="KIW28624.1"/>
    <property type="molecule type" value="Genomic_DNA"/>
</dbReference>
<dbReference type="Proteomes" id="UP000054466">
    <property type="component" value="Unassembled WGS sequence"/>
</dbReference>
<dbReference type="PANTHER" id="PTHR48013">
    <property type="entry name" value="DUAL SPECIFICITY MITOGEN-ACTIVATED PROTEIN KINASE KINASE 5-RELATED"/>
    <property type="match status" value="1"/>
</dbReference>
<dbReference type="GeneID" id="27347465"/>
<protein>
    <recommendedName>
        <fullName evidence="6">mitogen-activated protein kinase kinase</fullName>
        <ecNumber evidence="6">2.7.12.2</ecNumber>
    </recommendedName>
</protein>
<evidence type="ECO:0000256" key="8">
    <source>
        <dbReference type="ARBA" id="ARBA00049299"/>
    </source>
</evidence>
<keyword evidence="4" id="KW-0067">ATP-binding</keyword>
<dbReference type="Gene3D" id="1.10.510.10">
    <property type="entry name" value="Transferase(Phosphotransferase) domain 1"/>
    <property type="match status" value="1"/>
</dbReference>